<keyword evidence="1" id="KW-0472">Membrane</keyword>
<reference evidence="4" key="2">
    <citation type="submission" date="2022-03" db="EMBL/GenBank/DDBJ databases">
        <title>Genome Encyclopedia of Bacteria and Archaea VI: Functional Genomics of Type Strains.</title>
        <authorList>
            <person name="Whitman W."/>
        </authorList>
    </citation>
    <scope>NUCLEOTIDE SEQUENCE</scope>
    <source>
        <strain evidence="4">HSC-15S17</strain>
    </source>
</reference>
<accession>A0AA41H8C7</accession>
<dbReference type="Proteomes" id="UP001162889">
    <property type="component" value="Unassembled WGS sequence"/>
</dbReference>
<evidence type="ECO:0000313" key="4">
    <source>
        <dbReference type="EMBL" id="MCP2009356.1"/>
    </source>
</evidence>
<gene>
    <name evidence="3" type="ORF">KVP70_10645</name>
    <name evidence="4" type="ORF">L1274_003085</name>
</gene>
<dbReference type="AlphaFoldDB" id="A0AA41H8C7"/>
<organism evidence="3 5">
    <name type="scientific">Duganella violaceipulchra</name>
    <dbReference type="NCBI Taxonomy" id="2849652"/>
    <lineage>
        <taxon>Bacteria</taxon>
        <taxon>Pseudomonadati</taxon>
        <taxon>Pseudomonadota</taxon>
        <taxon>Betaproteobacteria</taxon>
        <taxon>Burkholderiales</taxon>
        <taxon>Oxalobacteraceae</taxon>
        <taxon>Telluria group</taxon>
        <taxon>Duganella</taxon>
    </lineage>
</organism>
<protein>
    <recommendedName>
        <fullName evidence="7">PEP-CTERM sorting domain-containing protein</fullName>
    </recommendedName>
</protein>
<proteinExistence type="predicted"/>
<dbReference type="Proteomes" id="UP001155901">
    <property type="component" value="Unassembled WGS sequence"/>
</dbReference>
<evidence type="ECO:0008006" key="7">
    <source>
        <dbReference type="Google" id="ProtNLM"/>
    </source>
</evidence>
<reference evidence="3" key="1">
    <citation type="submission" date="2021-07" db="EMBL/GenBank/DDBJ databases">
        <title>Characterization of violacein-producing bacteria and related species.</title>
        <authorList>
            <person name="Wilson H.S."/>
            <person name="De Leon M.E."/>
        </authorList>
    </citation>
    <scope>NUCLEOTIDE SEQUENCE</scope>
    <source>
        <strain evidence="3">HSC-15S17</strain>
    </source>
</reference>
<keyword evidence="6" id="KW-1185">Reference proteome</keyword>
<evidence type="ECO:0000256" key="1">
    <source>
        <dbReference type="SAM" id="Phobius"/>
    </source>
</evidence>
<evidence type="ECO:0000313" key="3">
    <source>
        <dbReference type="EMBL" id="MBV6321395.1"/>
    </source>
</evidence>
<dbReference type="EMBL" id="JALJZU010000006">
    <property type="protein sequence ID" value="MCP2009356.1"/>
    <property type="molecule type" value="Genomic_DNA"/>
</dbReference>
<feature type="transmembrane region" description="Helical" evidence="1">
    <location>
        <begin position="162"/>
        <end position="186"/>
    </location>
</feature>
<evidence type="ECO:0000313" key="5">
    <source>
        <dbReference type="Proteomes" id="UP001155901"/>
    </source>
</evidence>
<sequence length="201" mass="21169">MKPRYLCALAALLWNMLLCSWLWAPVAQAAPVVFTFSTLPAGGALSGHPGDTVGWGYQLVNTDPLNWFVPTQLNASSFSLGIPDASYFDFPTLAPGASATVAFDALAHTGLYGLQIFSFALPGMSDSGSFGLSGEWWNGDPLTGGVFLQVSDAQLAPLSVTLAVTAVPLPGSLCLLALGLPLLWLVQRRRQEGAQFGRALG</sequence>
<feature type="signal peptide" evidence="2">
    <location>
        <begin position="1"/>
        <end position="29"/>
    </location>
</feature>
<feature type="chain" id="PRO_5041209020" description="PEP-CTERM sorting domain-containing protein" evidence="2">
    <location>
        <begin position="30"/>
        <end position="201"/>
    </location>
</feature>
<dbReference type="EMBL" id="JAHTGR010000004">
    <property type="protein sequence ID" value="MBV6321395.1"/>
    <property type="molecule type" value="Genomic_DNA"/>
</dbReference>
<evidence type="ECO:0000313" key="6">
    <source>
        <dbReference type="Proteomes" id="UP001162889"/>
    </source>
</evidence>
<keyword evidence="2" id="KW-0732">Signal</keyword>
<keyword evidence="1" id="KW-0812">Transmembrane</keyword>
<dbReference type="RefSeq" id="WP_217942118.1">
    <property type="nucleotide sequence ID" value="NZ_JAHTGR010000004.1"/>
</dbReference>
<evidence type="ECO:0000256" key="2">
    <source>
        <dbReference type="SAM" id="SignalP"/>
    </source>
</evidence>
<name>A0AA41H8C7_9BURK</name>
<comment type="caution">
    <text evidence="3">The sequence shown here is derived from an EMBL/GenBank/DDBJ whole genome shotgun (WGS) entry which is preliminary data.</text>
</comment>
<keyword evidence="1" id="KW-1133">Transmembrane helix</keyword>